<dbReference type="InterPro" id="IPR013783">
    <property type="entry name" value="Ig-like_fold"/>
</dbReference>
<gene>
    <name evidence="1" type="ORF">COW24_04990</name>
</gene>
<comment type="caution">
    <text evidence="1">The sequence shown here is derived from an EMBL/GenBank/DDBJ whole genome shotgun (WGS) entry which is preliminary data.</text>
</comment>
<dbReference type="EMBL" id="PFGC01000050">
    <property type="protein sequence ID" value="PIW36536.1"/>
    <property type="molecule type" value="Genomic_DNA"/>
</dbReference>
<dbReference type="Proteomes" id="UP000230292">
    <property type="component" value="Unassembled WGS sequence"/>
</dbReference>
<reference evidence="1 2" key="1">
    <citation type="submission" date="2017-09" db="EMBL/GenBank/DDBJ databases">
        <title>Depth-based differentiation of microbial function through sediment-hosted aquifers and enrichment of novel symbionts in the deep terrestrial subsurface.</title>
        <authorList>
            <person name="Probst A.J."/>
            <person name="Ladd B."/>
            <person name="Jarett J.K."/>
            <person name="Geller-Mcgrath D.E."/>
            <person name="Sieber C.M."/>
            <person name="Emerson J.B."/>
            <person name="Anantharaman K."/>
            <person name="Thomas B.C."/>
            <person name="Malmstrom R."/>
            <person name="Stieglmeier M."/>
            <person name="Klingl A."/>
            <person name="Woyke T."/>
            <person name="Ryan C.M."/>
            <person name="Banfield J.F."/>
        </authorList>
    </citation>
    <scope>NUCLEOTIDE SEQUENCE [LARGE SCALE GENOMIC DNA]</scope>
    <source>
        <strain evidence="1">CG15_BIG_FIL_POST_REV_8_21_14_020_45_12</strain>
    </source>
</reference>
<accession>A0A2M7H2R9</accession>
<dbReference type="Gene3D" id="2.60.40.10">
    <property type="entry name" value="Immunoglobulins"/>
    <property type="match status" value="2"/>
</dbReference>
<dbReference type="AlphaFoldDB" id="A0A2M7H2R9"/>
<name>A0A2M7H2R9_9BACT</name>
<evidence type="ECO:0000313" key="1">
    <source>
        <dbReference type="EMBL" id="PIW36536.1"/>
    </source>
</evidence>
<dbReference type="InterPro" id="IPR003961">
    <property type="entry name" value="FN3_dom"/>
</dbReference>
<sequence>MISASAAQATYGYENTISDCSAHEAYTETTGSTLEIYAEPVAATPTTITMQFVPSFDDSNCTVKLPMGYSNFEGVTVNMTEDIQTSVGSEEVQLVLNDDGSGELQYTFTGLTPATEYQFRVDGIFTTSSDEAYPSVTDNEYYATSVAPVTGLSIATDGTVSWTNPEADDSSVKIDLSFFEVSGDTMETSTSTTKYASSGDSWEYYDFRNKFYNGNFVLIATASTKKIYDLVDHRLWGTPVVLTFTTEKGEVVKSSAVGADDSDLTDCVGGSEGDTCSVDSNQLEPTKSKVKKASKKLVSWNTVSGASYYKVFVKNKKGKKIITYSNVAKTKLSFTKKDKKKLKKSGLKATVLSCNAFGCSKAATKKLK</sequence>
<proteinExistence type="predicted"/>
<dbReference type="CDD" id="cd00063">
    <property type="entry name" value="FN3"/>
    <property type="match status" value="1"/>
</dbReference>
<organism evidence="1 2">
    <name type="scientific">Candidatus Kerfeldbacteria bacterium CG15_BIG_FIL_POST_REV_8_21_14_020_45_12</name>
    <dbReference type="NCBI Taxonomy" id="2014247"/>
    <lineage>
        <taxon>Bacteria</taxon>
        <taxon>Candidatus Kerfeldiibacteriota</taxon>
    </lineage>
</organism>
<protein>
    <submittedName>
        <fullName evidence="1">Uncharacterized protein</fullName>
    </submittedName>
</protein>
<evidence type="ECO:0000313" key="2">
    <source>
        <dbReference type="Proteomes" id="UP000230292"/>
    </source>
</evidence>